<dbReference type="PANTHER" id="PTHR21381">
    <property type="entry name" value="ZGC:162297"/>
    <property type="match status" value="1"/>
</dbReference>
<sequence length="306" mass="31750">MGRGASVFSSYTKGRNVRSRADVGSNGGLYPSSPEPWSVLESTFDADRPIVGMVHLPPLPGAPNYGGSRERILADARRDARALEAGGVDGIMVENFGDVPFYPDDVPKHVVATMTRATREVVEAADLPVGVNVLRNDADAAVSVAAAADAEFVRVNVHTGARVTDQGVLEGRAHETLRLCDRIDADLRVLADHDVKHSAPLASGDGSAASMADAVERGLADATVVSGAGTGHGVDLSELEAAVETREEFGLDVPILVGSGVTAGTVGDVLSVADGVVVGTALKEDGEVANPVSERRVRELVEAADR</sequence>
<dbReference type="PIRSF" id="PIRSF005956">
    <property type="entry name" value="BtpA"/>
    <property type="match status" value="1"/>
</dbReference>
<dbReference type="CDD" id="cd04722">
    <property type="entry name" value="TIM_phosphate_binding"/>
    <property type="match status" value="1"/>
</dbReference>
<reference evidence="2 3" key="1">
    <citation type="submission" date="2020-06" db="EMBL/GenBank/DDBJ databases">
        <title>NJ-3-1, isolated from saline soil.</title>
        <authorList>
            <person name="Cui H.L."/>
            <person name="Shi X."/>
        </authorList>
    </citation>
    <scope>NUCLEOTIDE SEQUENCE [LARGE SCALE GENOMIC DNA]</scope>
    <source>
        <strain evidence="2 3">NJ-3-1</strain>
    </source>
</reference>
<evidence type="ECO:0000256" key="1">
    <source>
        <dbReference type="ARBA" id="ARBA00006007"/>
    </source>
</evidence>
<evidence type="ECO:0000313" key="2">
    <source>
        <dbReference type="EMBL" id="QLG62390.1"/>
    </source>
</evidence>
<gene>
    <name evidence="2" type="ORF">HUG12_11875</name>
</gene>
<dbReference type="PANTHER" id="PTHR21381:SF3">
    <property type="entry name" value="SGC REGION PROTEIN SGCQ-RELATED"/>
    <property type="match status" value="1"/>
</dbReference>
<name>A0A7D5LB71_9EURY</name>
<dbReference type="KEGG" id="halu:HUG12_11875"/>
<comment type="similarity">
    <text evidence="1">Belongs to the BtpA family.</text>
</comment>
<dbReference type="Pfam" id="PF03437">
    <property type="entry name" value="BtpA"/>
    <property type="match status" value="1"/>
</dbReference>
<organism evidence="2 3">
    <name type="scientific">Halorarum salinum</name>
    <dbReference type="NCBI Taxonomy" id="2743089"/>
    <lineage>
        <taxon>Archaea</taxon>
        <taxon>Methanobacteriati</taxon>
        <taxon>Methanobacteriota</taxon>
        <taxon>Stenosarchaea group</taxon>
        <taxon>Halobacteria</taxon>
        <taxon>Halobacteriales</taxon>
        <taxon>Haloferacaceae</taxon>
        <taxon>Halorarum</taxon>
    </lineage>
</organism>
<accession>A0A7D5LB71</accession>
<dbReference type="OrthoDB" id="38543at2157"/>
<dbReference type="AlphaFoldDB" id="A0A7D5LB71"/>
<evidence type="ECO:0000313" key="3">
    <source>
        <dbReference type="Proteomes" id="UP000509626"/>
    </source>
</evidence>
<keyword evidence="3" id="KW-1185">Reference proteome</keyword>
<dbReference type="SUPFAM" id="SSF51366">
    <property type="entry name" value="Ribulose-phoshate binding barrel"/>
    <property type="match status" value="1"/>
</dbReference>
<dbReference type="NCBIfam" id="TIGR00259">
    <property type="entry name" value="thylakoid_BtpA"/>
    <property type="match status" value="1"/>
</dbReference>
<proteinExistence type="inferred from homology"/>
<dbReference type="Proteomes" id="UP000509626">
    <property type="component" value="Chromosome"/>
</dbReference>
<dbReference type="EMBL" id="CP058579">
    <property type="protein sequence ID" value="QLG62390.1"/>
    <property type="molecule type" value="Genomic_DNA"/>
</dbReference>
<dbReference type="InterPro" id="IPR011060">
    <property type="entry name" value="RibuloseP-bd_barrel"/>
</dbReference>
<protein>
    <submittedName>
        <fullName evidence="2">BtpA/SgcQ family protein</fullName>
    </submittedName>
</protein>
<dbReference type="InterPro" id="IPR005137">
    <property type="entry name" value="BtpA"/>
</dbReference>